<feature type="transmembrane region" description="Helical" evidence="1">
    <location>
        <begin position="6"/>
        <end position="25"/>
    </location>
</feature>
<evidence type="ECO:0000313" key="3">
    <source>
        <dbReference type="EMBL" id="KXO08895.1"/>
    </source>
</evidence>
<keyword evidence="1" id="KW-0472">Membrane</keyword>
<proteinExistence type="predicted"/>
<accession>A0A137S8Y1</accession>
<protein>
    <submittedName>
        <fullName evidence="3">Periplasmic/membrane protein associated with DUF414</fullName>
    </submittedName>
</protein>
<reference evidence="4" key="1">
    <citation type="submission" date="2015-12" db="EMBL/GenBank/DDBJ databases">
        <authorList>
            <person name="Lima A."/>
            <person name="Farahani Zayas N."/>
            <person name="Castro Da Silva M.A."/>
            <person name="Cabral A."/>
            <person name="Pessatti M.L."/>
        </authorList>
    </citation>
    <scope>NUCLEOTIDE SEQUENCE [LARGE SCALE GENOMIC DNA]</scope>
    <source>
        <strain evidence="4">LAMA 842</strain>
    </source>
</reference>
<evidence type="ECO:0000313" key="4">
    <source>
        <dbReference type="Proteomes" id="UP000070282"/>
    </source>
</evidence>
<dbReference type="RefSeq" id="WP_061332575.1">
    <property type="nucleotide sequence ID" value="NZ_LOCO01000013.1"/>
</dbReference>
<evidence type="ECO:0000259" key="2">
    <source>
        <dbReference type="Pfam" id="PF10675"/>
    </source>
</evidence>
<dbReference type="AlphaFoldDB" id="A0A137S8Y1"/>
<feature type="domain" description="DUF2489" evidence="2">
    <location>
        <begin position="17"/>
        <end position="146"/>
    </location>
</feature>
<keyword evidence="1" id="KW-1133">Transmembrane helix</keyword>
<dbReference type="Pfam" id="PF10675">
    <property type="entry name" value="DUF2489"/>
    <property type="match status" value="1"/>
</dbReference>
<keyword evidence="4" id="KW-1185">Reference proteome</keyword>
<dbReference type="InterPro" id="IPR019617">
    <property type="entry name" value="DUF2489"/>
</dbReference>
<gene>
    <name evidence="3" type="ORF">J122_2550</name>
</gene>
<dbReference type="EMBL" id="LOCO01000013">
    <property type="protein sequence ID" value="KXO08895.1"/>
    <property type="molecule type" value="Genomic_DNA"/>
</dbReference>
<dbReference type="Proteomes" id="UP000070282">
    <property type="component" value="Unassembled WGS sequence"/>
</dbReference>
<comment type="caution">
    <text evidence="3">The sequence shown here is derived from an EMBL/GenBank/DDBJ whole genome shotgun (WGS) entry which is preliminary data.</text>
</comment>
<dbReference type="PATRIC" id="fig|1306954.6.peg.838"/>
<name>A0A137S8Y1_9GAMM</name>
<keyword evidence="1" id="KW-0812">Transmembrane</keyword>
<sequence length="152" mass="17899">MPRGLQLVIIVIGLVAIGILLFYIWRQARAISEHRLRQKKSEEFQAKRRDEMIESIRIIAMAVEEDQVEYSEACLRLKGLLDHVAPDLLEKSPFRVFQEVHDKIQHMPTHRARQATDTRFVEKMDKERHAVEQAHSDEVRRAATAIRHHRFD</sequence>
<organism evidence="3 4">
    <name type="scientific">Marinobacter excellens LAMA 842</name>
    <dbReference type="NCBI Taxonomy" id="1306954"/>
    <lineage>
        <taxon>Bacteria</taxon>
        <taxon>Pseudomonadati</taxon>
        <taxon>Pseudomonadota</taxon>
        <taxon>Gammaproteobacteria</taxon>
        <taxon>Pseudomonadales</taxon>
        <taxon>Marinobacteraceae</taxon>
        <taxon>Marinobacter</taxon>
    </lineage>
</organism>
<evidence type="ECO:0000256" key="1">
    <source>
        <dbReference type="SAM" id="Phobius"/>
    </source>
</evidence>